<evidence type="ECO:0000313" key="1">
    <source>
        <dbReference type="EMBL" id="KAI3689034.1"/>
    </source>
</evidence>
<sequence>MRNTRSNPTGANSRGTARSGPARSRGSVGRRAPAREPVGQNPPDIRAIVEEVVRQMMPALSNNPNPSGNPNPSANPDPTEEAAKSVHDRLPEDESQGESRARAVKETPGGEASIKKVGCTYKSFLGCKPKEFSGTDDPVKAMEWIMHIEKVFRQFKTKFNEEYCSEVAIQKLEDEFLHLEQGSRSVQEYTLSFLEKARFAEHHIYTEKRKIDKYVRGLTTRIREIVQPLKLTTFRQVVDRATERETELKRQEDEKKAVETKRKAEDQGWTPQKKSQQSGSKGKGQRDDRKWCEKCRKWHSRSCRVNTTSANCRNCGKPGHDANNCRAERRCFQCGATDHLRLNCPELKSIAISDRPRIEQGGKKEEPKNRGRPVASRAFQMTVEEAREKTDVITGIFTLNTIPVYVIFDPGATHCFVSESLLPRLNVPLTLMDESLEVAIADGRYVWVSEHLEGCQLKIYGTVFPIDLKPMTTNEFGVIVGMDWLATNYANMDCRNKNITVLSPDGNG</sequence>
<name>A0ACB8YVQ5_CICIN</name>
<evidence type="ECO:0000313" key="2">
    <source>
        <dbReference type="Proteomes" id="UP001055811"/>
    </source>
</evidence>
<gene>
    <name evidence="1" type="ORF">L2E82_46982</name>
</gene>
<organism evidence="1 2">
    <name type="scientific">Cichorium intybus</name>
    <name type="common">Chicory</name>
    <dbReference type="NCBI Taxonomy" id="13427"/>
    <lineage>
        <taxon>Eukaryota</taxon>
        <taxon>Viridiplantae</taxon>
        <taxon>Streptophyta</taxon>
        <taxon>Embryophyta</taxon>
        <taxon>Tracheophyta</taxon>
        <taxon>Spermatophyta</taxon>
        <taxon>Magnoliopsida</taxon>
        <taxon>eudicotyledons</taxon>
        <taxon>Gunneridae</taxon>
        <taxon>Pentapetalae</taxon>
        <taxon>asterids</taxon>
        <taxon>campanulids</taxon>
        <taxon>Asterales</taxon>
        <taxon>Asteraceae</taxon>
        <taxon>Cichorioideae</taxon>
        <taxon>Cichorieae</taxon>
        <taxon>Cichoriinae</taxon>
        <taxon>Cichorium</taxon>
    </lineage>
</organism>
<keyword evidence="2" id="KW-1185">Reference proteome</keyword>
<dbReference type="Proteomes" id="UP001055811">
    <property type="component" value="Linkage Group LG09"/>
</dbReference>
<protein>
    <submittedName>
        <fullName evidence="1">Uncharacterized protein</fullName>
    </submittedName>
</protein>
<reference evidence="1 2" key="2">
    <citation type="journal article" date="2022" name="Mol. Ecol. Resour.">
        <title>The genomes of chicory, endive, great burdock and yacon provide insights into Asteraceae paleo-polyploidization history and plant inulin production.</title>
        <authorList>
            <person name="Fan W."/>
            <person name="Wang S."/>
            <person name="Wang H."/>
            <person name="Wang A."/>
            <person name="Jiang F."/>
            <person name="Liu H."/>
            <person name="Zhao H."/>
            <person name="Xu D."/>
            <person name="Zhang Y."/>
        </authorList>
    </citation>
    <scope>NUCLEOTIDE SEQUENCE [LARGE SCALE GENOMIC DNA]</scope>
    <source>
        <strain evidence="2">cv. Punajuju</strain>
        <tissue evidence="1">Leaves</tissue>
    </source>
</reference>
<accession>A0ACB8YVQ5</accession>
<comment type="caution">
    <text evidence="1">The sequence shown here is derived from an EMBL/GenBank/DDBJ whole genome shotgun (WGS) entry which is preliminary data.</text>
</comment>
<proteinExistence type="predicted"/>
<dbReference type="EMBL" id="CM042017">
    <property type="protein sequence ID" value="KAI3689034.1"/>
    <property type="molecule type" value="Genomic_DNA"/>
</dbReference>
<reference evidence="2" key="1">
    <citation type="journal article" date="2022" name="Mol. Ecol. Resour.">
        <title>The genomes of chicory, endive, great burdock and yacon provide insights into Asteraceae palaeo-polyploidization history and plant inulin production.</title>
        <authorList>
            <person name="Fan W."/>
            <person name="Wang S."/>
            <person name="Wang H."/>
            <person name="Wang A."/>
            <person name="Jiang F."/>
            <person name="Liu H."/>
            <person name="Zhao H."/>
            <person name="Xu D."/>
            <person name="Zhang Y."/>
        </authorList>
    </citation>
    <scope>NUCLEOTIDE SEQUENCE [LARGE SCALE GENOMIC DNA]</scope>
    <source>
        <strain evidence="2">cv. Punajuju</strain>
    </source>
</reference>